<dbReference type="PANTHER" id="PTHR10869">
    <property type="entry name" value="PROLYL 4-HYDROXYLASE ALPHA SUBUNIT"/>
    <property type="match status" value="1"/>
</dbReference>
<dbReference type="Gene3D" id="2.60.120.620">
    <property type="entry name" value="q2cbj1_9rhob like domain"/>
    <property type="match status" value="2"/>
</dbReference>
<dbReference type="PANTHER" id="PTHR10869:SF226">
    <property type="entry name" value="PROLYL 4-HYDROXYLASE ALPHA SUBUNIT DOMAIN-CONTAINING PROTEIN"/>
    <property type="match status" value="1"/>
</dbReference>
<evidence type="ECO:0000256" key="6">
    <source>
        <dbReference type="SAM" id="MobiDB-lite"/>
    </source>
</evidence>
<proteinExistence type="predicted"/>
<evidence type="ECO:0000313" key="9">
    <source>
        <dbReference type="EMBL" id="OQS05205.1"/>
    </source>
</evidence>
<feature type="transmembrane region" description="Helical" evidence="7">
    <location>
        <begin position="35"/>
        <end position="52"/>
    </location>
</feature>
<sequence length="709" mass="80375">MSVRQRTRAEPEPEAPTNKQSSKPQDVDSHGTNKLLLAFGSLTVLGVGYYLGTISSPQAVAPISPVAPQDVLSTASPVSWTLKASRILDENNELIPKYASDIVHIDVQQYLEPLVCTGEIPNVVKTTQVHVKDVMDIPAAERKSKNQVFLLLNGENQGIYVTWDGEEDCMHTLAKTAATALGADQDRLENGVKFMTQYGIPITTAAELEAAGRIAHVLLDFQIWMWPGIEKGYVYNVDGVTLTTVGMNPKVFSVKNFFTQEEADAIRDAGEPLLARSRITDRNKTRDVSTSRTSHTAFLNPSVLTRDFQIRSAKLARLPSPSYAEGLQLVRYAAGEFYRKHLDTFDSIDLIPKRYYDHNYEDYEAWVAWAAAKIDEFEAQGVEIPPAFRKGGSHYPVVDDEKVFPNTLLVDFHKEAVESNLFKSHYDEDWGDWIKTNLDNNATGIMENLLKSRGAYLNQIIKIWERQLNYQVVYSYPKRHRILGMTHLLYWIRWAKERISAQLSEVPSIAHPSGALYPKIHNDFFKELAQITLEDLSEDFLVHQMNQEWYDWVVINKDKGNTVQKVIRSFPMMTEVFIRAWENRVHCSKLKYVLPKYIKHFEPNRYVTLFMYLNDVEEGGETVFPMSNDRLVTDIEREGMDECNSGLAVPATGLGASLFYVLDADQVIDPMSRHGGCPPVQGVKWGSNSFMWNADAQEGASVWSEWKLN</sequence>
<evidence type="ECO:0000256" key="5">
    <source>
        <dbReference type="ARBA" id="ARBA00023004"/>
    </source>
</evidence>
<evidence type="ECO:0000256" key="4">
    <source>
        <dbReference type="ARBA" id="ARBA00023002"/>
    </source>
</evidence>
<evidence type="ECO:0000256" key="2">
    <source>
        <dbReference type="ARBA" id="ARBA00022723"/>
    </source>
</evidence>
<comment type="cofactor">
    <cofactor evidence="1">
        <name>L-ascorbate</name>
        <dbReference type="ChEBI" id="CHEBI:38290"/>
    </cofactor>
</comment>
<dbReference type="GO" id="GO:0005783">
    <property type="term" value="C:endoplasmic reticulum"/>
    <property type="evidence" value="ECO:0007669"/>
    <property type="project" value="TreeGrafter"/>
</dbReference>
<dbReference type="STRING" id="74557.A0A1W0A4P0"/>
<evidence type="ECO:0000256" key="7">
    <source>
        <dbReference type="SAM" id="Phobius"/>
    </source>
</evidence>
<reference evidence="9 10" key="1">
    <citation type="journal article" date="2014" name="Genome Biol. Evol.">
        <title>The secreted proteins of Achlya hypogyna and Thraustotheca clavata identify the ancestral oomycete secretome and reveal gene acquisitions by horizontal gene transfer.</title>
        <authorList>
            <person name="Misner I."/>
            <person name="Blouin N."/>
            <person name="Leonard G."/>
            <person name="Richards T.A."/>
            <person name="Lane C.E."/>
        </authorList>
    </citation>
    <scope>NUCLEOTIDE SEQUENCE [LARGE SCALE GENOMIC DNA]</scope>
    <source>
        <strain evidence="9 10">ATCC 34112</strain>
    </source>
</reference>
<protein>
    <recommendedName>
        <fullName evidence="8">Prolyl 4-hydroxylase alpha subunit domain-containing protein</fullName>
    </recommendedName>
</protein>
<organism evidence="9 10">
    <name type="scientific">Thraustotheca clavata</name>
    <dbReference type="NCBI Taxonomy" id="74557"/>
    <lineage>
        <taxon>Eukaryota</taxon>
        <taxon>Sar</taxon>
        <taxon>Stramenopiles</taxon>
        <taxon>Oomycota</taxon>
        <taxon>Saprolegniomycetes</taxon>
        <taxon>Saprolegniales</taxon>
        <taxon>Achlyaceae</taxon>
        <taxon>Thraustotheca</taxon>
    </lineage>
</organism>
<dbReference type="GO" id="GO:0004656">
    <property type="term" value="F:procollagen-proline 4-dioxygenase activity"/>
    <property type="evidence" value="ECO:0007669"/>
    <property type="project" value="TreeGrafter"/>
</dbReference>
<dbReference type="GO" id="GO:0005506">
    <property type="term" value="F:iron ion binding"/>
    <property type="evidence" value="ECO:0007669"/>
    <property type="project" value="InterPro"/>
</dbReference>
<dbReference type="EMBL" id="JNBS01000484">
    <property type="protein sequence ID" value="OQS05205.1"/>
    <property type="molecule type" value="Genomic_DNA"/>
</dbReference>
<keyword evidence="2" id="KW-0479">Metal-binding</keyword>
<evidence type="ECO:0000259" key="8">
    <source>
        <dbReference type="SMART" id="SM00702"/>
    </source>
</evidence>
<evidence type="ECO:0000256" key="3">
    <source>
        <dbReference type="ARBA" id="ARBA00022964"/>
    </source>
</evidence>
<evidence type="ECO:0000256" key="1">
    <source>
        <dbReference type="ARBA" id="ARBA00001961"/>
    </source>
</evidence>
<name>A0A1W0A4P0_9STRA</name>
<dbReference type="InterPro" id="IPR006620">
    <property type="entry name" value="Pro_4_hyd_alph"/>
</dbReference>
<feature type="region of interest" description="Disordered" evidence="6">
    <location>
        <begin position="1"/>
        <end position="29"/>
    </location>
</feature>
<dbReference type="Proteomes" id="UP000243217">
    <property type="component" value="Unassembled WGS sequence"/>
</dbReference>
<accession>A0A1W0A4P0</accession>
<keyword evidence="7" id="KW-0812">Transmembrane</keyword>
<keyword evidence="7" id="KW-1133">Transmembrane helix</keyword>
<dbReference type="GO" id="GO:0031418">
    <property type="term" value="F:L-ascorbic acid binding"/>
    <property type="evidence" value="ECO:0007669"/>
    <property type="project" value="InterPro"/>
</dbReference>
<gene>
    <name evidence="9" type="ORF">THRCLA_02623</name>
</gene>
<dbReference type="AlphaFoldDB" id="A0A1W0A4P0"/>
<evidence type="ECO:0000313" key="10">
    <source>
        <dbReference type="Proteomes" id="UP000243217"/>
    </source>
</evidence>
<keyword evidence="4" id="KW-0560">Oxidoreductase</keyword>
<comment type="caution">
    <text evidence="9">The sequence shown here is derived from an EMBL/GenBank/DDBJ whole genome shotgun (WGS) entry which is preliminary data.</text>
</comment>
<feature type="domain" description="Prolyl 4-hydroxylase alpha subunit" evidence="8">
    <location>
        <begin position="512"/>
        <end position="692"/>
    </location>
</feature>
<dbReference type="InterPro" id="IPR045054">
    <property type="entry name" value="P4HA-like"/>
</dbReference>
<dbReference type="SMART" id="SM00702">
    <property type="entry name" value="P4Hc"/>
    <property type="match status" value="1"/>
</dbReference>
<keyword evidence="5" id="KW-0408">Iron</keyword>
<keyword evidence="3" id="KW-0223">Dioxygenase</keyword>
<keyword evidence="10" id="KW-1185">Reference proteome</keyword>
<dbReference type="OrthoDB" id="420380at2759"/>
<keyword evidence="7" id="KW-0472">Membrane</keyword>